<organism evidence="2 3">
    <name type="scientific">Acinetobacter calcoaceticus DSM 30006 = CIP 81.8</name>
    <dbReference type="NCBI Taxonomy" id="981331"/>
    <lineage>
        <taxon>Bacteria</taxon>
        <taxon>Pseudomonadati</taxon>
        <taxon>Pseudomonadota</taxon>
        <taxon>Gammaproteobacteria</taxon>
        <taxon>Moraxellales</taxon>
        <taxon>Moraxellaceae</taxon>
        <taxon>Acinetobacter</taxon>
        <taxon>Acinetobacter calcoaceticus/baumannii complex</taxon>
    </lineage>
</organism>
<keyword evidence="1" id="KW-0812">Transmembrane</keyword>
<dbReference type="RefSeq" id="WP_005044107.1">
    <property type="nucleotide sequence ID" value="NZ_KB849778.1"/>
</dbReference>
<keyword evidence="1" id="KW-0472">Membrane</keyword>
<keyword evidence="3" id="KW-1185">Reference proteome</keyword>
<protein>
    <submittedName>
        <fullName evidence="2">Uncharacterized protein</fullName>
    </submittedName>
</protein>
<comment type="caution">
    <text evidence="2">The sequence shown here is derived from an EMBL/GenBank/DDBJ whole genome shotgun (WGS) entry which is preliminary data.</text>
</comment>
<accession>A0ABN0KBZ9</accession>
<dbReference type="GeneID" id="92921539"/>
<feature type="transmembrane region" description="Helical" evidence="1">
    <location>
        <begin position="7"/>
        <end position="32"/>
    </location>
</feature>
<dbReference type="EMBL" id="APQI01000001">
    <property type="protein sequence ID" value="ENW01870.1"/>
    <property type="molecule type" value="Genomic_DNA"/>
</dbReference>
<proteinExistence type="predicted"/>
<sequence length="233" mass="27808">MPKWLRILILFIFSLYVVITTKGLVVDAYYVYKNFHEVKQQNCELIGNITKQNYCNQLIAYKYKMILFEDSRFKSNEYYISFYKLNPEAIQRLSGWLISAKNKNFLSLVDNEKDEFFFAQPPAKKVWLLPHLKKYCLNSNEPCLRKRLRISDNQINQQHSYIVYGPDDLYWQIIQNKKISCKQNFSFNKEIALYQESKLYVPKNSIENKYLICYDSTTGIVRLTLKTTSSYLR</sequence>
<keyword evidence="1" id="KW-1133">Transmembrane helix</keyword>
<name>A0ABN0KBZ9_ACICA</name>
<gene>
    <name evidence="2" type="ORF">F936_00228</name>
</gene>
<dbReference type="Proteomes" id="UP000013024">
    <property type="component" value="Unassembled WGS sequence"/>
</dbReference>
<evidence type="ECO:0000313" key="3">
    <source>
        <dbReference type="Proteomes" id="UP000013024"/>
    </source>
</evidence>
<evidence type="ECO:0000313" key="2">
    <source>
        <dbReference type="EMBL" id="ENW01870.1"/>
    </source>
</evidence>
<evidence type="ECO:0000256" key="1">
    <source>
        <dbReference type="SAM" id="Phobius"/>
    </source>
</evidence>
<reference evidence="2 3" key="1">
    <citation type="submission" date="2013-02" db="EMBL/GenBank/DDBJ databases">
        <title>The Genome Sequence of Acinetobacter calcoaceticus CIP 81.8.</title>
        <authorList>
            <consortium name="The Broad Institute Genome Sequencing Platform"/>
            <consortium name="The Broad Institute Genome Sequencing Center for Infectious Disease"/>
            <person name="Cerqueira G."/>
            <person name="Feldgarden M."/>
            <person name="Courvalin P."/>
            <person name="Perichon B."/>
            <person name="Grillot-Courvalin C."/>
            <person name="Clermont D."/>
            <person name="Rocha E."/>
            <person name="Yoon E.-J."/>
            <person name="Nemec A."/>
            <person name="Walker B."/>
            <person name="Young S.K."/>
            <person name="Zeng Q."/>
            <person name="Gargeya S."/>
            <person name="Fitzgerald M."/>
            <person name="Haas B."/>
            <person name="Abouelleil A."/>
            <person name="Alvarado L."/>
            <person name="Arachchi H.M."/>
            <person name="Berlin A.M."/>
            <person name="Chapman S.B."/>
            <person name="Dewar J."/>
            <person name="Goldberg J."/>
            <person name="Griggs A."/>
            <person name="Gujja S."/>
            <person name="Hansen M."/>
            <person name="Howarth C."/>
            <person name="Imamovic A."/>
            <person name="Larimer J."/>
            <person name="McCowan C."/>
            <person name="Murphy C."/>
            <person name="Neiman D."/>
            <person name="Pearson M."/>
            <person name="Priest M."/>
            <person name="Roberts A."/>
            <person name="Saif S."/>
            <person name="Shea T."/>
            <person name="Sisk P."/>
            <person name="Sykes S."/>
            <person name="Wortman J."/>
            <person name="Nusbaum C."/>
            <person name="Birren B."/>
        </authorList>
    </citation>
    <scope>NUCLEOTIDE SEQUENCE [LARGE SCALE GENOMIC DNA]</scope>
    <source>
        <strain evidence="2 3">CIP 81.8</strain>
    </source>
</reference>